<accession>A0A0G4I6P1</accession>
<evidence type="ECO:0000256" key="2">
    <source>
        <dbReference type="ARBA" id="ARBA00022692"/>
    </source>
</evidence>
<keyword evidence="2" id="KW-0812">Transmembrane</keyword>
<keyword evidence="3" id="KW-0547">Nucleotide-binding</keyword>
<dbReference type="InterPro" id="IPR001054">
    <property type="entry name" value="A/G_cyclase"/>
</dbReference>
<dbReference type="InterPro" id="IPR029787">
    <property type="entry name" value="Nucleotide_cyclase"/>
</dbReference>
<organism evidence="9">
    <name type="scientific">Chromera velia CCMP2878</name>
    <dbReference type="NCBI Taxonomy" id="1169474"/>
    <lineage>
        <taxon>Eukaryota</taxon>
        <taxon>Sar</taxon>
        <taxon>Alveolata</taxon>
        <taxon>Colpodellida</taxon>
        <taxon>Chromeraceae</taxon>
        <taxon>Chromera</taxon>
    </lineage>
</organism>
<feature type="region of interest" description="Disordered" evidence="7">
    <location>
        <begin position="639"/>
        <end position="719"/>
    </location>
</feature>
<feature type="domain" description="Guanylate cyclase" evidence="8">
    <location>
        <begin position="1"/>
        <end position="36"/>
    </location>
</feature>
<dbReference type="Pfam" id="PF00211">
    <property type="entry name" value="Guanylate_cyc"/>
    <property type="match status" value="1"/>
</dbReference>
<feature type="region of interest" description="Disordered" evidence="7">
    <location>
        <begin position="255"/>
        <end position="394"/>
    </location>
</feature>
<comment type="subcellular location">
    <subcellularLocation>
        <location evidence="1">Membrane</location>
    </subcellularLocation>
</comment>
<dbReference type="Gene3D" id="3.30.70.1230">
    <property type="entry name" value="Nucleotide cyclase"/>
    <property type="match status" value="1"/>
</dbReference>
<evidence type="ECO:0000313" key="9">
    <source>
        <dbReference type="EMBL" id="CEM52720.1"/>
    </source>
</evidence>
<dbReference type="PANTHER" id="PTHR11920:SF335">
    <property type="entry name" value="GUANYLATE CYCLASE"/>
    <property type="match status" value="1"/>
</dbReference>
<evidence type="ECO:0000256" key="1">
    <source>
        <dbReference type="ARBA" id="ARBA00004370"/>
    </source>
</evidence>
<dbReference type="GO" id="GO:0005886">
    <property type="term" value="C:plasma membrane"/>
    <property type="evidence" value="ECO:0007669"/>
    <property type="project" value="TreeGrafter"/>
</dbReference>
<dbReference type="SUPFAM" id="SSF55073">
    <property type="entry name" value="Nucleotide cyclase"/>
    <property type="match status" value="1"/>
</dbReference>
<dbReference type="CDD" id="cd07302">
    <property type="entry name" value="CHD"/>
    <property type="match status" value="1"/>
</dbReference>
<dbReference type="PANTHER" id="PTHR11920">
    <property type="entry name" value="GUANYLYL CYCLASE"/>
    <property type="match status" value="1"/>
</dbReference>
<feature type="compositionally biased region" description="Basic and acidic residues" evidence="7">
    <location>
        <begin position="139"/>
        <end position="166"/>
    </location>
</feature>
<evidence type="ECO:0000256" key="4">
    <source>
        <dbReference type="ARBA" id="ARBA00022989"/>
    </source>
</evidence>
<feature type="compositionally biased region" description="Pro residues" evidence="7">
    <location>
        <begin position="658"/>
        <end position="672"/>
    </location>
</feature>
<dbReference type="GO" id="GO:0001653">
    <property type="term" value="F:peptide receptor activity"/>
    <property type="evidence" value="ECO:0007669"/>
    <property type="project" value="TreeGrafter"/>
</dbReference>
<protein>
    <recommendedName>
        <fullName evidence="8">Guanylate cyclase domain-containing protein</fullName>
    </recommendedName>
</protein>
<keyword evidence="4" id="KW-1133">Transmembrane helix</keyword>
<dbReference type="VEuPathDB" id="CryptoDB:Cvel_11459"/>
<dbReference type="GO" id="GO:0004016">
    <property type="term" value="F:adenylate cyclase activity"/>
    <property type="evidence" value="ECO:0007669"/>
    <property type="project" value="TreeGrafter"/>
</dbReference>
<reference evidence="9" key="1">
    <citation type="submission" date="2014-11" db="EMBL/GenBank/DDBJ databases">
        <authorList>
            <person name="Otto D Thomas"/>
            <person name="Naeem Raeece"/>
        </authorList>
    </citation>
    <scope>NUCLEOTIDE SEQUENCE</scope>
</reference>
<feature type="region of interest" description="Disordered" evidence="7">
    <location>
        <begin position="139"/>
        <end position="175"/>
    </location>
</feature>
<feature type="compositionally biased region" description="Basic and acidic residues" evidence="7">
    <location>
        <begin position="693"/>
        <end position="709"/>
    </location>
</feature>
<dbReference type="InterPro" id="IPR050401">
    <property type="entry name" value="Cyclic_nucleotide_synthase"/>
</dbReference>
<evidence type="ECO:0000256" key="7">
    <source>
        <dbReference type="SAM" id="MobiDB-lite"/>
    </source>
</evidence>
<gene>
    <name evidence="9" type="ORF">Cvel_11459</name>
</gene>
<evidence type="ECO:0000256" key="6">
    <source>
        <dbReference type="ARBA" id="ARBA00023239"/>
    </source>
</evidence>
<feature type="compositionally biased region" description="Basic and acidic residues" evidence="7">
    <location>
        <begin position="350"/>
        <end position="370"/>
    </location>
</feature>
<proteinExistence type="predicted"/>
<dbReference type="GO" id="GO:0007168">
    <property type="term" value="P:receptor guanylyl cyclase signaling pathway"/>
    <property type="evidence" value="ECO:0007669"/>
    <property type="project" value="TreeGrafter"/>
</dbReference>
<sequence length="719" mass="79247">MRIGMHTGPAFTGVVGMKCPRFCFFGDTVNTSARMEQNGIPGAIHISTPLKLAAEEWQQRAPGMTPPWKFHLRGSIEAKGKGRMETFVVDPSNAILEFIKNSRAEKEKEEEVRRKKEEQNKETEKKLKLAQVEREKLERELKDKEKEKEREAEKEKAEKERGKETENAYSGVPPIHLQEPPSMDGYYQAAQQQSPPPYPLAADYRGASMPHGYAQVPQSPVPQFMLQDLYKEYQAAMPGSMAGFALTRSGAFRPAPIQTEGPLRQIGAPMGGTGWGLPRSGSRSGYESREEESEVGYGMMSFGRQSRSPSRAPTNPNAQLAAPGRAGMSRGVTPSAGGSERDGVASPAKSDARSMRLHFHHLDDSPDPHQNRPPSPISPVEVGRPPDQSFSLGDQDAVANLTSSRQCGREREMTAESVARSLPAVHEEKRGSVSTGQGGKRHVLWKQERGDVYEDNQIPVEDVPGAHRLALLEMRSTTVFMETSMLHLEEELHTTNARLSNKYTTVRRLWRVISDQEVLIGELRDQLEASNSRVRHFTLATEMKQKVIKNHIERGPLRSAILQAFQAMDAAARVWTGHPVGGIAQLTAADTVGGRGDTIVELPPQDSSHGGLPGSRGSMDETFLSSLPPPPVEGVEWRMRGGPGPSYMSPGEAVRVSPAPPQQRPTTPPVPHPKGLGVFTNEGPPTTLPSFQQKEREWVTPARERERHYSSGARGRPRA</sequence>
<evidence type="ECO:0000256" key="5">
    <source>
        <dbReference type="ARBA" id="ARBA00023136"/>
    </source>
</evidence>
<keyword evidence="6" id="KW-0456">Lyase</keyword>
<dbReference type="EMBL" id="CDMZ01005342">
    <property type="protein sequence ID" value="CEM52720.1"/>
    <property type="molecule type" value="Genomic_DNA"/>
</dbReference>
<dbReference type="GO" id="GO:0035556">
    <property type="term" value="P:intracellular signal transduction"/>
    <property type="evidence" value="ECO:0007669"/>
    <property type="project" value="InterPro"/>
</dbReference>
<dbReference type="GO" id="GO:0004383">
    <property type="term" value="F:guanylate cyclase activity"/>
    <property type="evidence" value="ECO:0007669"/>
    <property type="project" value="TreeGrafter"/>
</dbReference>
<dbReference type="GO" id="GO:0000166">
    <property type="term" value="F:nucleotide binding"/>
    <property type="evidence" value="ECO:0007669"/>
    <property type="project" value="UniProtKB-KW"/>
</dbReference>
<keyword evidence="5" id="KW-0472">Membrane</keyword>
<feature type="compositionally biased region" description="Polar residues" evidence="7">
    <location>
        <begin position="303"/>
        <end position="318"/>
    </location>
</feature>
<evidence type="ECO:0000256" key="3">
    <source>
        <dbReference type="ARBA" id="ARBA00022741"/>
    </source>
</evidence>
<evidence type="ECO:0000259" key="8">
    <source>
        <dbReference type="PROSITE" id="PS50125"/>
    </source>
</evidence>
<feature type="region of interest" description="Disordered" evidence="7">
    <location>
        <begin position="104"/>
        <end position="126"/>
    </location>
</feature>
<dbReference type="PROSITE" id="PS50125">
    <property type="entry name" value="GUANYLATE_CYCLASE_2"/>
    <property type="match status" value="1"/>
</dbReference>
<name>A0A0G4I6P1_9ALVE</name>
<dbReference type="AlphaFoldDB" id="A0A0G4I6P1"/>